<organism evidence="2 3">
    <name type="scientific">Dryococelus australis</name>
    <dbReference type="NCBI Taxonomy" id="614101"/>
    <lineage>
        <taxon>Eukaryota</taxon>
        <taxon>Metazoa</taxon>
        <taxon>Ecdysozoa</taxon>
        <taxon>Arthropoda</taxon>
        <taxon>Hexapoda</taxon>
        <taxon>Insecta</taxon>
        <taxon>Pterygota</taxon>
        <taxon>Neoptera</taxon>
        <taxon>Polyneoptera</taxon>
        <taxon>Phasmatodea</taxon>
        <taxon>Verophasmatodea</taxon>
        <taxon>Anareolatae</taxon>
        <taxon>Phasmatidae</taxon>
        <taxon>Eurycanthinae</taxon>
        <taxon>Dryococelus</taxon>
    </lineage>
</organism>
<accession>A0ABQ9H5J0</accession>
<proteinExistence type="predicted"/>
<name>A0ABQ9H5J0_9NEOP</name>
<evidence type="ECO:0000313" key="2">
    <source>
        <dbReference type="EMBL" id="KAJ8879549.1"/>
    </source>
</evidence>
<keyword evidence="3" id="KW-1185">Reference proteome</keyword>
<evidence type="ECO:0000313" key="3">
    <source>
        <dbReference type="Proteomes" id="UP001159363"/>
    </source>
</evidence>
<feature type="domain" description="Double jelly roll-like" evidence="1">
    <location>
        <begin position="3"/>
        <end position="132"/>
    </location>
</feature>
<sequence>MGKPRYVILAFQTNKQHNILADKSTFDHCKVQNVKIFLNNESYPYIDFNTSFDQKRFTLAYYLHNQLQVLYYRCDSYPLLSPEMFSRMTPLLVFDTSKQNERVVDCRIEIISKVNIPANTAVYCLILYYRVVSYNCFSGLVNMVS</sequence>
<dbReference type="InterPro" id="IPR049512">
    <property type="entry name" value="DJR-like_dom"/>
</dbReference>
<reference evidence="2 3" key="1">
    <citation type="submission" date="2023-02" db="EMBL/GenBank/DDBJ databases">
        <title>LHISI_Scaffold_Assembly.</title>
        <authorList>
            <person name="Stuart O.P."/>
            <person name="Cleave R."/>
            <person name="Magrath M.J.L."/>
            <person name="Mikheyev A.S."/>
        </authorList>
    </citation>
    <scope>NUCLEOTIDE SEQUENCE [LARGE SCALE GENOMIC DNA]</scope>
    <source>
        <strain evidence="2">Daus_M_001</strain>
        <tissue evidence="2">Leg muscle</tissue>
    </source>
</reference>
<dbReference type="PANTHER" id="PTHR36159">
    <property type="entry name" value="PROTEIN CBG23766"/>
    <property type="match status" value="1"/>
</dbReference>
<protein>
    <recommendedName>
        <fullName evidence="1">Double jelly roll-like domain-containing protein</fullName>
    </recommendedName>
</protein>
<evidence type="ECO:0000259" key="1">
    <source>
        <dbReference type="Pfam" id="PF21738"/>
    </source>
</evidence>
<dbReference type="PANTHER" id="PTHR36159:SF1">
    <property type="entry name" value="RETROVIRUS-RELATED POL POLYPROTEIN FROM TRANSPOSON 412-LIKE PROTEIN"/>
    <property type="match status" value="1"/>
</dbReference>
<dbReference type="Pfam" id="PF21738">
    <property type="entry name" value="DJR-like_dom"/>
    <property type="match status" value="1"/>
</dbReference>
<gene>
    <name evidence="2" type="ORF">PR048_020157</name>
</gene>
<dbReference type="Proteomes" id="UP001159363">
    <property type="component" value="Chromosome 6"/>
</dbReference>
<dbReference type="EMBL" id="JARBHB010000007">
    <property type="protein sequence ID" value="KAJ8879549.1"/>
    <property type="molecule type" value="Genomic_DNA"/>
</dbReference>
<comment type="caution">
    <text evidence="2">The sequence shown here is derived from an EMBL/GenBank/DDBJ whole genome shotgun (WGS) entry which is preliminary data.</text>
</comment>